<keyword evidence="7" id="KW-1185">Reference proteome</keyword>
<accession>A0AAN8JTS1</accession>
<gene>
    <name evidence="6" type="ORF">SNE40_008761</name>
</gene>
<keyword evidence="3" id="KW-0496">Mitochondrion</keyword>
<dbReference type="PANTHER" id="PTHR13194:SF18">
    <property type="entry name" value="COMPLEX I INTERMEDIATE-ASSOCIATED PROTEIN 30, MITOCHONDRIAL"/>
    <property type="match status" value="1"/>
</dbReference>
<keyword evidence="4" id="KW-0143">Chaperone</keyword>
<dbReference type="GO" id="GO:0051082">
    <property type="term" value="F:unfolded protein binding"/>
    <property type="evidence" value="ECO:0007669"/>
    <property type="project" value="TreeGrafter"/>
</dbReference>
<evidence type="ECO:0000256" key="1">
    <source>
        <dbReference type="ARBA" id="ARBA00004173"/>
    </source>
</evidence>
<dbReference type="GO" id="GO:0032981">
    <property type="term" value="P:mitochondrial respiratory chain complex I assembly"/>
    <property type="evidence" value="ECO:0007669"/>
    <property type="project" value="TreeGrafter"/>
</dbReference>
<dbReference type="EMBL" id="JAZGQO010000007">
    <property type="protein sequence ID" value="KAK6180769.1"/>
    <property type="molecule type" value="Genomic_DNA"/>
</dbReference>
<evidence type="ECO:0000313" key="7">
    <source>
        <dbReference type="Proteomes" id="UP001347796"/>
    </source>
</evidence>
<evidence type="ECO:0000313" key="6">
    <source>
        <dbReference type="EMBL" id="KAK6180769.1"/>
    </source>
</evidence>
<reference evidence="6 7" key="1">
    <citation type="submission" date="2024-01" db="EMBL/GenBank/DDBJ databases">
        <title>The genome of the rayed Mediterranean limpet Patella caerulea (Linnaeus, 1758).</title>
        <authorList>
            <person name="Anh-Thu Weber A."/>
            <person name="Halstead-Nussloch G."/>
        </authorList>
    </citation>
    <scope>NUCLEOTIDE SEQUENCE [LARGE SCALE GENOMIC DNA]</scope>
    <source>
        <strain evidence="6">AATW-2023a</strain>
        <tissue evidence="6">Whole specimen</tissue>
    </source>
</reference>
<dbReference type="AlphaFoldDB" id="A0AAN8JTS1"/>
<dbReference type="GO" id="GO:0005739">
    <property type="term" value="C:mitochondrion"/>
    <property type="evidence" value="ECO:0007669"/>
    <property type="project" value="UniProtKB-SubCell"/>
</dbReference>
<dbReference type="PANTHER" id="PTHR13194">
    <property type="entry name" value="COMPLEX I INTERMEDIATE-ASSOCIATED PROTEIN 30"/>
    <property type="match status" value="1"/>
</dbReference>
<sequence>MALIASRRLCRFSLLGQNNKTKWLLNEQTNINLGLCQRASGYPLTKDKQNENLQPPKKRKPITRTVKDSVKSFRKEVKDTAVYFGQEVKRLVGEEKERLFGDPQQRAVHGDYEYLFKFDNQRAINSWVLSSDKDVCQGRSESYFHLSKNKTGIFSGTLSGEIVKDGKRKKPSYCSVRSPYRTLAFDRIEAYDFEPFNCLVLRVRGDGRHYLLRLGVDAHFDVYWSDEYHYHLYTRGGPYWQIVKIPLSKFYLSNKGRIQDKQVKLDKTAVSFIGINQSDGNAGTFHLEIDYIALLYDENHKEEFEYELYEANPDHVGT</sequence>
<dbReference type="InterPro" id="IPR013857">
    <property type="entry name" value="NADH-UbQ_OxRdtase-assoc_prot30"/>
</dbReference>
<evidence type="ECO:0000259" key="5">
    <source>
        <dbReference type="Pfam" id="PF08547"/>
    </source>
</evidence>
<comment type="subcellular location">
    <subcellularLocation>
        <location evidence="1">Mitochondrion</location>
    </subcellularLocation>
</comment>
<feature type="domain" description="NADH:ubiquinone oxidoreductase intermediate-associated protein 30" evidence="5">
    <location>
        <begin position="116"/>
        <end position="289"/>
    </location>
</feature>
<dbReference type="Proteomes" id="UP001347796">
    <property type="component" value="Unassembled WGS sequence"/>
</dbReference>
<name>A0AAN8JTS1_PATCE</name>
<comment type="caution">
    <text evidence="6">The sequence shown here is derived from an EMBL/GenBank/DDBJ whole genome shotgun (WGS) entry which is preliminary data.</text>
</comment>
<dbReference type="GO" id="GO:0006120">
    <property type="term" value="P:mitochondrial electron transport, NADH to ubiquinone"/>
    <property type="evidence" value="ECO:0007669"/>
    <property type="project" value="TreeGrafter"/>
</dbReference>
<dbReference type="SUPFAM" id="SSF49785">
    <property type="entry name" value="Galactose-binding domain-like"/>
    <property type="match status" value="1"/>
</dbReference>
<dbReference type="InterPro" id="IPR039131">
    <property type="entry name" value="NDUFAF1"/>
</dbReference>
<dbReference type="InterPro" id="IPR008979">
    <property type="entry name" value="Galactose-bd-like_sf"/>
</dbReference>
<dbReference type="Pfam" id="PF08547">
    <property type="entry name" value="CIA30"/>
    <property type="match status" value="1"/>
</dbReference>
<comment type="similarity">
    <text evidence="2">Belongs to the CIA30 family.</text>
</comment>
<organism evidence="6 7">
    <name type="scientific">Patella caerulea</name>
    <name type="common">Rayed Mediterranean limpet</name>
    <dbReference type="NCBI Taxonomy" id="87958"/>
    <lineage>
        <taxon>Eukaryota</taxon>
        <taxon>Metazoa</taxon>
        <taxon>Spiralia</taxon>
        <taxon>Lophotrochozoa</taxon>
        <taxon>Mollusca</taxon>
        <taxon>Gastropoda</taxon>
        <taxon>Patellogastropoda</taxon>
        <taxon>Patelloidea</taxon>
        <taxon>Patellidae</taxon>
        <taxon>Patella</taxon>
    </lineage>
</organism>
<evidence type="ECO:0000256" key="2">
    <source>
        <dbReference type="ARBA" id="ARBA00007884"/>
    </source>
</evidence>
<evidence type="ECO:0000256" key="3">
    <source>
        <dbReference type="ARBA" id="ARBA00023128"/>
    </source>
</evidence>
<proteinExistence type="inferred from homology"/>
<protein>
    <recommendedName>
        <fullName evidence="5">NADH:ubiquinone oxidoreductase intermediate-associated protein 30 domain-containing protein</fullName>
    </recommendedName>
</protein>
<evidence type="ECO:0000256" key="4">
    <source>
        <dbReference type="ARBA" id="ARBA00023186"/>
    </source>
</evidence>